<gene>
    <name evidence="1" type="ordered locus">HF1_08820</name>
</gene>
<protein>
    <submittedName>
        <fullName evidence="1">Uncharacterized protein</fullName>
    </submittedName>
</protein>
<dbReference type="Proteomes" id="UP000008637">
    <property type="component" value="Chromosome"/>
</dbReference>
<evidence type="ECO:0000313" key="1">
    <source>
        <dbReference type="EMBL" id="CBY92890.1"/>
    </source>
</evidence>
<dbReference type="OrthoDB" id="9827954at2"/>
<dbReference type="KEGG" id="mha:HF1_08820"/>
<keyword evidence="2" id="KW-1185">Reference proteome</keyword>
<evidence type="ECO:0000313" key="2">
    <source>
        <dbReference type="Proteomes" id="UP000008637"/>
    </source>
</evidence>
<dbReference type="AlphaFoldDB" id="E8ZIB9"/>
<proteinExistence type="predicted"/>
<name>E8ZIB9_MYCHL</name>
<organism evidence="1 2">
    <name type="scientific">Mycoplasma haemofelis (strain Langford 1)</name>
    <name type="common">Haemobartonella felis</name>
    <dbReference type="NCBI Taxonomy" id="941640"/>
    <lineage>
        <taxon>Bacteria</taxon>
        <taxon>Bacillati</taxon>
        <taxon>Mycoplasmatota</taxon>
        <taxon>Mollicutes</taxon>
        <taxon>Mycoplasmataceae</taxon>
        <taxon>Mycoplasma</taxon>
    </lineage>
</organism>
<reference evidence="1 2" key="1">
    <citation type="journal article" date="2011" name="J. Bacteriol.">
        <title>Complete genome sequence of Mycoplasma haemofelis, a hemotropic mycoplasma.</title>
        <authorList>
            <person name="Barker E.N."/>
            <person name="Helps C.R."/>
            <person name="Peters I.R."/>
            <person name="Darby A.C."/>
            <person name="Radford A.D."/>
            <person name="Tasker S."/>
        </authorList>
    </citation>
    <scope>NUCLEOTIDE SEQUENCE [LARGE SCALE GENOMIC DNA]</scope>
    <source>
        <strain evidence="1 2">Langford 1</strain>
    </source>
</reference>
<dbReference type="EMBL" id="FR773153">
    <property type="protein sequence ID" value="CBY92890.1"/>
    <property type="molecule type" value="Genomic_DNA"/>
</dbReference>
<dbReference type="HOGENOM" id="CLU_1319757_0_0_14"/>
<sequence length="224" mass="24233">MEASKVALGLLGAAGVSGGGAFTAYKMGAFSEPEKPLSVEQKLRNEEYELAGSTEQRKAIFKDLKENTEFINELNKYKGTEETLSNSSDEDKGSVALEKMCSSLLKSAEDKDFENASKWCVLRIKDRSLSGKSWISVSQNGDQDSDWKQSFKTHKDAMSTYGVSGITSSTQEGEGYTKVKEWCSTNTALPINKDRKTILSKALDWCTKANQVASAPAAAAAAAA</sequence>
<accession>E8ZIB9</accession>